<accession>A0ABS9L9S4</accession>
<dbReference type="InterPro" id="IPR045051">
    <property type="entry name" value="SBT"/>
</dbReference>
<feature type="active site" description="Charge relay system" evidence="5">
    <location>
        <position position="303"/>
    </location>
</feature>
<dbReference type="InterPro" id="IPR023828">
    <property type="entry name" value="Peptidase_S8_Ser-AS"/>
</dbReference>
<feature type="chain" id="PRO_5045562761" evidence="7">
    <location>
        <begin position="36"/>
        <end position="1024"/>
    </location>
</feature>
<dbReference type="InterPro" id="IPR036852">
    <property type="entry name" value="Peptidase_S8/S53_dom_sf"/>
</dbReference>
<dbReference type="Pfam" id="PF05922">
    <property type="entry name" value="Inhibitor_I9"/>
    <property type="match status" value="1"/>
</dbReference>
<dbReference type="CDD" id="cd02120">
    <property type="entry name" value="PA_subtilisin_like"/>
    <property type="match status" value="1"/>
</dbReference>
<keyword evidence="2 5" id="KW-0645">Protease</keyword>
<evidence type="ECO:0000259" key="10">
    <source>
        <dbReference type="Pfam" id="PF05922"/>
    </source>
</evidence>
<evidence type="ECO:0000256" key="3">
    <source>
        <dbReference type="ARBA" id="ARBA00022801"/>
    </source>
</evidence>
<dbReference type="EMBL" id="JAKLTQ010000013">
    <property type="protein sequence ID" value="MCG2623346.1"/>
    <property type="molecule type" value="Genomic_DNA"/>
</dbReference>
<evidence type="ECO:0000256" key="4">
    <source>
        <dbReference type="ARBA" id="ARBA00022825"/>
    </source>
</evidence>
<feature type="domain" description="Subtilisin-like protease fibronectin type-III" evidence="11">
    <location>
        <begin position="730"/>
        <end position="821"/>
    </location>
</feature>
<evidence type="ECO:0000259" key="9">
    <source>
        <dbReference type="Pfam" id="PF02225"/>
    </source>
</evidence>
<keyword evidence="13" id="KW-1185">Reference proteome</keyword>
<keyword evidence="4 5" id="KW-0720">Serine protease</keyword>
<evidence type="ECO:0000256" key="7">
    <source>
        <dbReference type="SAM" id="SignalP"/>
    </source>
</evidence>
<dbReference type="Proteomes" id="UP001165368">
    <property type="component" value="Unassembled WGS sequence"/>
</dbReference>
<comment type="similarity">
    <text evidence="1 5">Belongs to the peptidase S8 family.</text>
</comment>
<dbReference type="Gene3D" id="3.50.30.30">
    <property type="match status" value="1"/>
</dbReference>
<protein>
    <submittedName>
        <fullName evidence="12">S8 family serine peptidase</fullName>
    </submittedName>
</protein>
<feature type="active site" description="Charge relay system" evidence="5">
    <location>
        <position position="201"/>
    </location>
</feature>
<feature type="signal peptide" evidence="7">
    <location>
        <begin position="1"/>
        <end position="35"/>
    </location>
</feature>
<sequence>MKTQGIGFVRRPRLRAALTLALGSALMFSSGAAATAVPTQDGKTAPADPKVDPGAVPEPYEDGRYIVMLDADPLATYDGGVAGLPATKPAEGEGLDDESPNAVKYRQHLEREQQQLAQSEGVKISASFTTAVNGFVANLSGLQAAALTKAAGVAVVAKDQKFQPDYSSTEFLGLPGGKGVWKQQFGSEKKAGAGTVVGVLDTGYTPDNPFFAGDKVEPLKGKQRPVVGAPYLNADGEIAMLKADGSVFKGKCQAGESGSGFNGTECNSKVLGARYYAEEFLTDPQTGGKGPKESISPLDTEGHGTHTASTAAGNFGVKTEVGGRNFGIGSGVAPAAKVAVYKICWTGANPGASGCYTSAAVAAIDQAVRDGVDVLNFSISGDNTTISDPVAMAFLSAARMGIFISASAGNEGPASATVNHSAPWITTVGASTFSNALQGTVELSDGSKYRGASIMNKEVKKAGILLSSDAPVADDGNPATDEVNDARLCIPGKLNKAKVKGKIVVCVRGVNPRVDKSEAVKQAGGVGMVLVNLTPNSLDLDLHAVPTVHINDPGIVDKVAGNPKLTAALVDHDTTGKKEPPLPQMAAFSSRGPSNAVNSDLLKPDLAAPGVGVLAGVSPINGGEEFGFLSGTSMAAPQVAGLGALLLAKNPDWSPAIVKSALMTTAADVVTDNGSVNHDNFATGAGEVDPERMASPGLAYDASLSDWAGLLQGSGINLGMDPKINIAAKDANVPSFALGTLVGEVSVKRTVTALEAGRYTVSADVPGIEVRVEPAVLKLDKGDKASFTVTFKNAGAAFGEFAMGELIWSGAGRTVTSPVAVRPVAVRAQQSVVVQSEGTKGEAAIKVQSGTNDPLDLTVAGLAKADALTGERTPEPGLINDASALVSRLVVPEGAALARMGIDAATKGADWDLYVVTPTGEMLQSTAAGSKEEVLITAPEPGVYGVYAHLYAAPEGATQASATLHTAAVTSDAGNLGVDPDPLELANGQSGEVRAHWNGLDSGSWTGLVRFGDSAGTALTVNIP</sequence>
<dbReference type="InterPro" id="IPR015500">
    <property type="entry name" value="Peptidase_S8_subtilisin-rel"/>
</dbReference>
<dbReference type="InterPro" id="IPR003137">
    <property type="entry name" value="PA_domain"/>
</dbReference>
<dbReference type="Gene3D" id="3.40.50.200">
    <property type="entry name" value="Peptidase S8/S53 domain"/>
    <property type="match status" value="1"/>
</dbReference>
<dbReference type="Gene3D" id="2.60.40.2310">
    <property type="match status" value="1"/>
</dbReference>
<feature type="domain" description="Peptidase S8/S53" evidence="8">
    <location>
        <begin position="192"/>
        <end position="686"/>
    </location>
</feature>
<proteinExistence type="inferred from homology"/>
<dbReference type="PROSITE" id="PS51892">
    <property type="entry name" value="SUBTILASE"/>
    <property type="match status" value="1"/>
</dbReference>
<dbReference type="InterPro" id="IPR041469">
    <property type="entry name" value="Subtilisin-like_FN3"/>
</dbReference>
<dbReference type="SUPFAM" id="SSF52743">
    <property type="entry name" value="Subtilisin-like"/>
    <property type="match status" value="1"/>
</dbReference>
<name>A0ABS9L9S4_9MICC</name>
<comment type="caution">
    <text evidence="12">The sequence shown here is derived from an EMBL/GenBank/DDBJ whole genome shotgun (WGS) entry which is preliminary data.</text>
</comment>
<feature type="active site" description="Charge relay system" evidence="5">
    <location>
        <position position="633"/>
    </location>
</feature>
<feature type="domain" description="PA" evidence="9">
    <location>
        <begin position="487"/>
        <end position="551"/>
    </location>
</feature>
<dbReference type="Pfam" id="PF02225">
    <property type="entry name" value="PA"/>
    <property type="match status" value="1"/>
</dbReference>
<dbReference type="InterPro" id="IPR034197">
    <property type="entry name" value="Peptidases_S8_3"/>
</dbReference>
<gene>
    <name evidence="12" type="ORF">LVY72_15720</name>
</gene>
<feature type="region of interest" description="Disordered" evidence="6">
    <location>
        <begin position="282"/>
        <end position="311"/>
    </location>
</feature>
<dbReference type="Pfam" id="PF00082">
    <property type="entry name" value="Peptidase_S8"/>
    <property type="match status" value="1"/>
</dbReference>
<dbReference type="PROSITE" id="PS00138">
    <property type="entry name" value="SUBTILASE_SER"/>
    <property type="match status" value="1"/>
</dbReference>
<dbReference type="Pfam" id="PF17766">
    <property type="entry name" value="fn3_6"/>
    <property type="match status" value="1"/>
</dbReference>
<dbReference type="PRINTS" id="PR00723">
    <property type="entry name" value="SUBTILISIN"/>
</dbReference>
<evidence type="ECO:0000259" key="11">
    <source>
        <dbReference type="Pfam" id="PF17766"/>
    </source>
</evidence>
<evidence type="ECO:0000313" key="13">
    <source>
        <dbReference type="Proteomes" id="UP001165368"/>
    </source>
</evidence>
<feature type="domain" description="Inhibitor I9" evidence="10">
    <location>
        <begin position="65"/>
        <end position="163"/>
    </location>
</feature>
<evidence type="ECO:0000256" key="2">
    <source>
        <dbReference type="ARBA" id="ARBA00022670"/>
    </source>
</evidence>
<dbReference type="InterPro" id="IPR010259">
    <property type="entry name" value="S8pro/Inhibitor_I9"/>
</dbReference>
<dbReference type="CDD" id="cd04852">
    <property type="entry name" value="Peptidases_S8_3"/>
    <property type="match status" value="1"/>
</dbReference>
<evidence type="ECO:0000259" key="8">
    <source>
        <dbReference type="Pfam" id="PF00082"/>
    </source>
</evidence>
<evidence type="ECO:0000313" key="12">
    <source>
        <dbReference type="EMBL" id="MCG2623346.1"/>
    </source>
</evidence>
<evidence type="ECO:0000256" key="5">
    <source>
        <dbReference type="PROSITE-ProRule" id="PRU01240"/>
    </source>
</evidence>
<organism evidence="12 13">
    <name type="scientific">Arthrobacter hankyongi</name>
    <dbReference type="NCBI Taxonomy" id="2904801"/>
    <lineage>
        <taxon>Bacteria</taxon>
        <taxon>Bacillati</taxon>
        <taxon>Actinomycetota</taxon>
        <taxon>Actinomycetes</taxon>
        <taxon>Micrococcales</taxon>
        <taxon>Micrococcaceae</taxon>
        <taxon>Arthrobacter</taxon>
    </lineage>
</organism>
<keyword evidence="7" id="KW-0732">Signal</keyword>
<dbReference type="PANTHER" id="PTHR10795">
    <property type="entry name" value="PROPROTEIN CONVERTASE SUBTILISIN/KEXIN"/>
    <property type="match status" value="1"/>
</dbReference>
<dbReference type="RefSeq" id="WP_237822570.1">
    <property type="nucleotide sequence ID" value="NZ_JAKLTQ010000013.1"/>
</dbReference>
<evidence type="ECO:0000256" key="6">
    <source>
        <dbReference type="SAM" id="MobiDB-lite"/>
    </source>
</evidence>
<keyword evidence="3 5" id="KW-0378">Hydrolase</keyword>
<dbReference type="InterPro" id="IPR000209">
    <property type="entry name" value="Peptidase_S8/S53_dom"/>
</dbReference>
<reference evidence="12" key="1">
    <citation type="submission" date="2022-01" db="EMBL/GenBank/DDBJ databases">
        <authorList>
            <person name="Jo J.-H."/>
            <person name="Im W.-T."/>
        </authorList>
    </citation>
    <scope>NUCLEOTIDE SEQUENCE</scope>
    <source>
        <strain evidence="12">I2-34</strain>
    </source>
</reference>
<evidence type="ECO:0000256" key="1">
    <source>
        <dbReference type="ARBA" id="ARBA00011073"/>
    </source>
</evidence>